<accession>A0A803PC71</accession>
<evidence type="ECO:0000313" key="2">
    <source>
        <dbReference type="EnsemblPlants" id="cds.evm.model.04.1215"/>
    </source>
</evidence>
<sequence length="125" mass="14313">MANDNQNDGNRPEETTRRLGKEPMGSQRIYTTETSRLRRNDSGGDQISERRNEDANNIARYVPRSEDAYDPTRYVPLVELENRQLRQHLAESNLRNAKLEREAATARAAQGTIPQNQPNPAVRRP</sequence>
<feature type="region of interest" description="Disordered" evidence="1">
    <location>
        <begin position="1"/>
        <end position="64"/>
    </location>
</feature>
<organism evidence="2 3">
    <name type="scientific">Cannabis sativa</name>
    <name type="common">Hemp</name>
    <name type="synonym">Marijuana</name>
    <dbReference type="NCBI Taxonomy" id="3483"/>
    <lineage>
        <taxon>Eukaryota</taxon>
        <taxon>Viridiplantae</taxon>
        <taxon>Streptophyta</taxon>
        <taxon>Embryophyta</taxon>
        <taxon>Tracheophyta</taxon>
        <taxon>Spermatophyta</taxon>
        <taxon>Magnoliopsida</taxon>
        <taxon>eudicotyledons</taxon>
        <taxon>Gunneridae</taxon>
        <taxon>Pentapetalae</taxon>
        <taxon>rosids</taxon>
        <taxon>fabids</taxon>
        <taxon>Rosales</taxon>
        <taxon>Cannabaceae</taxon>
        <taxon>Cannabis</taxon>
    </lineage>
</organism>
<dbReference type="Gramene" id="evm.model.04.1215">
    <property type="protein sequence ID" value="cds.evm.model.04.1215"/>
    <property type="gene ID" value="evm.TU.04.1215"/>
</dbReference>
<name>A0A803PC71_CANSA</name>
<dbReference type="Proteomes" id="UP000596661">
    <property type="component" value="Chromosome 4"/>
</dbReference>
<feature type="region of interest" description="Disordered" evidence="1">
    <location>
        <begin position="100"/>
        <end position="125"/>
    </location>
</feature>
<evidence type="ECO:0000313" key="3">
    <source>
        <dbReference type="Proteomes" id="UP000596661"/>
    </source>
</evidence>
<proteinExistence type="predicted"/>
<dbReference type="EnsemblPlants" id="evm.model.04.1215">
    <property type="protein sequence ID" value="cds.evm.model.04.1215"/>
    <property type="gene ID" value="evm.TU.04.1215"/>
</dbReference>
<dbReference type="EMBL" id="UZAU01000377">
    <property type="status" value="NOT_ANNOTATED_CDS"/>
    <property type="molecule type" value="Genomic_DNA"/>
</dbReference>
<feature type="compositionally biased region" description="Basic and acidic residues" evidence="1">
    <location>
        <begin position="35"/>
        <end position="54"/>
    </location>
</feature>
<keyword evidence="3" id="KW-1185">Reference proteome</keyword>
<dbReference type="AlphaFoldDB" id="A0A803PC71"/>
<reference evidence="2" key="1">
    <citation type="submission" date="2018-11" db="EMBL/GenBank/DDBJ databases">
        <authorList>
            <person name="Grassa J C."/>
        </authorList>
    </citation>
    <scope>NUCLEOTIDE SEQUENCE [LARGE SCALE GENOMIC DNA]</scope>
</reference>
<reference evidence="2" key="2">
    <citation type="submission" date="2021-03" db="UniProtKB">
        <authorList>
            <consortium name="EnsemblPlants"/>
        </authorList>
    </citation>
    <scope>IDENTIFICATION</scope>
</reference>
<evidence type="ECO:0000256" key="1">
    <source>
        <dbReference type="SAM" id="MobiDB-lite"/>
    </source>
</evidence>
<protein>
    <submittedName>
        <fullName evidence="2">Uncharacterized protein</fullName>
    </submittedName>
</protein>
<feature type="compositionally biased region" description="Basic and acidic residues" evidence="1">
    <location>
        <begin position="10"/>
        <end position="21"/>
    </location>
</feature>